<dbReference type="Gene3D" id="2.130.10.10">
    <property type="entry name" value="YVTN repeat-like/Quinoprotein amine dehydrogenase"/>
    <property type="match status" value="2"/>
</dbReference>
<dbReference type="OrthoDB" id="19944at2759"/>
<dbReference type="EMBL" id="BSXT01001326">
    <property type="protein sequence ID" value="GMF41280.1"/>
    <property type="molecule type" value="Genomic_DNA"/>
</dbReference>
<dbReference type="InterPro" id="IPR015943">
    <property type="entry name" value="WD40/YVTN_repeat-like_dom_sf"/>
</dbReference>
<dbReference type="GO" id="GO:0006893">
    <property type="term" value="P:Golgi to plasma membrane transport"/>
    <property type="evidence" value="ECO:0007669"/>
    <property type="project" value="TreeGrafter"/>
</dbReference>
<dbReference type="Gene3D" id="1.20.5.110">
    <property type="match status" value="1"/>
</dbReference>
<dbReference type="CDD" id="cd15873">
    <property type="entry name" value="R-SNARE_STXBP5_6"/>
    <property type="match status" value="1"/>
</dbReference>
<feature type="region of interest" description="Disordered" evidence="1">
    <location>
        <begin position="789"/>
        <end position="818"/>
    </location>
</feature>
<protein>
    <submittedName>
        <fullName evidence="2">Unnamed protein product</fullName>
    </submittedName>
</protein>
<dbReference type="GO" id="GO:0019905">
    <property type="term" value="F:syntaxin binding"/>
    <property type="evidence" value="ECO:0007669"/>
    <property type="project" value="TreeGrafter"/>
</dbReference>
<feature type="region of interest" description="Disordered" evidence="1">
    <location>
        <begin position="1296"/>
        <end position="1319"/>
    </location>
</feature>
<organism evidence="2 3">
    <name type="scientific">Phytophthora fragariaefolia</name>
    <dbReference type="NCBI Taxonomy" id="1490495"/>
    <lineage>
        <taxon>Eukaryota</taxon>
        <taxon>Sar</taxon>
        <taxon>Stramenopiles</taxon>
        <taxon>Oomycota</taxon>
        <taxon>Peronosporomycetes</taxon>
        <taxon>Peronosporales</taxon>
        <taxon>Peronosporaceae</taxon>
        <taxon>Phytophthora</taxon>
    </lineage>
</organism>
<dbReference type="Proteomes" id="UP001165121">
    <property type="component" value="Unassembled WGS sequence"/>
</dbReference>
<name>A0A9W6XM71_9STRA</name>
<dbReference type="SUPFAM" id="SSF50998">
    <property type="entry name" value="Quinoprotein alcohol dehydrogenase-like"/>
    <property type="match status" value="1"/>
</dbReference>
<dbReference type="PANTHER" id="PTHR10241:SF25">
    <property type="entry name" value="TOMOSYN, ISOFORM C"/>
    <property type="match status" value="1"/>
</dbReference>
<comment type="caution">
    <text evidence="2">The sequence shown here is derived from an EMBL/GenBank/DDBJ whole genome shotgun (WGS) entry which is preliminary data.</text>
</comment>
<keyword evidence="3" id="KW-1185">Reference proteome</keyword>
<dbReference type="GO" id="GO:0005737">
    <property type="term" value="C:cytoplasm"/>
    <property type="evidence" value="ECO:0007669"/>
    <property type="project" value="TreeGrafter"/>
</dbReference>
<dbReference type="GO" id="GO:0005096">
    <property type="term" value="F:GTPase activator activity"/>
    <property type="evidence" value="ECO:0007669"/>
    <property type="project" value="TreeGrafter"/>
</dbReference>
<feature type="compositionally biased region" description="Low complexity" evidence="1">
    <location>
        <begin position="1302"/>
        <end position="1315"/>
    </location>
</feature>
<evidence type="ECO:0000313" key="2">
    <source>
        <dbReference type="EMBL" id="GMF41280.1"/>
    </source>
</evidence>
<proteinExistence type="predicted"/>
<accession>A0A9W6XM71</accession>
<dbReference type="InterPro" id="IPR011047">
    <property type="entry name" value="Quinoprotein_ADH-like_sf"/>
</dbReference>
<gene>
    <name evidence="2" type="ORF">Pfra01_001299900</name>
</gene>
<sequence length="1370" mass="146829">MGGVDKPHFKSLETTLPGTISSVALIRLDQDFIYSIQQVSIAADMASALVDRHLYSSRPTDAMGNKASRSTSASQLALEAQLARPSALQRAMFALHATAHHGVPSSARALALCGRQGLLAVGTAAGAVKLYGGAGLEVLLPAPEGAAHLAPGVALLRFTARQRLVVGYADSSLRVFDLAAGGALLSCVADSWTDSALVSLETISYADFPFYFVATDDGDVHVVHEETGRISTYAIRPQDLTAPGAEGVTAMAAHPRDSNLLLLAYDTCPAVLLWDFAKHKVVREFTLSGKAPKLQSPQSSTLSESSAEAEAACNSPQSLSWHSSGKRFVVGYKHGGFAVFRTEKSHGLYRHVTQSGQTTPVKQIKWVCAPPTSRLATHSGAIVFSGGRSDASESKLLTVVFPPSDGRSNDDLLADLFKSEKLAWQVTTIESANHAEIVAFEAAQDQVDNCAKMAPLSLIILSGNPLDGCLPAVSVQCLPCYVKLCDGDKEEWEWRWDRLPESAVIPPLLQLSPLKTFTLVNSFHSDNALQEDLVSAWNQGKYNSIFRLCENGDFEWPINGGSVLEPMLKEFLATSDALGHGTGVSRSSMLLLTGHANGSVLFWEAQTAGDRTSKGTIRLLHVVDVPLQMSPPPVNPEITCLAFCADSRTVVAGFASGEIVVLEFEKLNQCRPPDADAGESGGSVFGHEQNVELSDARPPAADQPQQGKGQKETVGFRTLFSVHVHTEPVLRLALSSSYGYVAVADAAGMVSLVELKSQVFQLLVCDIAATVDEPMSVDSLLMSELVQTTEIPGSGPSPPSSLRGSNGKGSPGKHGSDGLRENVIQHREVIPVLFVGRGNGKLEMYHVQSATKMGETLVDPEKAMSLSSIIMIDGYGNRIEIPGREWTNQKVLIDGEDGSDRADAAVLLDKIEPKLAQDVKSGNLLDQPIQEVSSPVDVESTQLLVLEAVDSQSRTITDQRGDISWAHKNVIKVDVPAGSLGLHLFMEVEQHAVVKGFANDSSTAALLSRKGVRAGHTLIAINGVEVTALNRDFVCSVLEKLREHTKTLTFAEGFEAPESPTTDGIGVSGSLVVGTTSIADAEQPRFLVCTCGKAIHVVLATVPQAAEMAMGPKEIPAQPLASIEVHGPVLVTSVVRVPVGEGVENCLAVIDQSNRLYILSLLSLKLIWDAECNEFGFGLGRSGLVDGILSDVSYGGELVIANAFGEIERFSLFAESTAMESSMLERASIKTRLHLSERVPVFDRASSPSASDSSKKRGIAAGAGKMFKKLVLSVTQEATDLNKIFRFSAEEDERKRLMGDRSSTAAESATAKSETGLSATKDALMQAQQRGEKLNDLGLKTEQMKKTSEDFYQTMKAFNEKNANKKWYEF</sequence>
<dbReference type="GO" id="GO:0006887">
    <property type="term" value="P:exocytosis"/>
    <property type="evidence" value="ECO:0007669"/>
    <property type="project" value="TreeGrafter"/>
</dbReference>
<dbReference type="PANTHER" id="PTHR10241">
    <property type="entry name" value="LETHAL 2 GIANT LARVAE PROTEIN"/>
    <property type="match status" value="1"/>
</dbReference>
<evidence type="ECO:0000256" key="1">
    <source>
        <dbReference type="SAM" id="MobiDB-lite"/>
    </source>
</evidence>
<dbReference type="GO" id="GO:0005886">
    <property type="term" value="C:plasma membrane"/>
    <property type="evidence" value="ECO:0007669"/>
    <property type="project" value="TreeGrafter"/>
</dbReference>
<dbReference type="GO" id="GO:0045159">
    <property type="term" value="F:myosin II binding"/>
    <property type="evidence" value="ECO:0007669"/>
    <property type="project" value="TreeGrafter"/>
</dbReference>
<evidence type="ECO:0000313" key="3">
    <source>
        <dbReference type="Proteomes" id="UP001165121"/>
    </source>
</evidence>
<reference evidence="2" key="1">
    <citation type="submission" date="2023-04" db="EMBL/GenBank/DDBJ databases">
        <title>Phytophthora fragariaefolia NBRC 109709.</title>
        <authorList>
            <person name="Ichikawa N."/>
            <person name="Sato H."/>
            <person name="Tonouchi N."/>
        </authorList>
    </citation>
    <scope>NUCLEOTIDE SEQUENCE</scope>
    <source>
        <strain evidence="2">NBRC 109709</strain>
    </source>
</reference>